<keyword evidence="7 9" id="KW-0472">Membrane</keyword>
<dbReference type="InterPro" id="IPR037066">
    <property type="entry name" value="Plug_dom_sf"/>
</dbReference>
<feature type="chain" id="PRO_5044566828" evidence="13">
    <location>
        <begin position="29"/>
        <end position="773"/>
    </location>
</feature>
<dbReference type="InterPro" id="IPR012910">
    <property type="entry name" value="Plug_dom"/>
</dbReference>
<comment type="similarity">
    <text evidence="9 11">Belongs to the TonB-dependent receptor family.</text>
</comment>
<evidence type="ECO:0000256" key="11">
    <source>
        <dbReference type="RuleBase" id="RU003357"/>
    </source>
</evidence>
<dbReference type="GO" id="GO:0044718">
    <property type="term" value="P:siderophore transmembrane transport"/>
    <property type="evidence" value="ECO:0007669"/>
    <property type="project" value="TreeGrafter"/>
</dbReference>
<evidence type="ECO:0000256" key="3">
    <source>
        <dbReference type="ARBA" id="ARBA00022452"/>
    </source>
</evidence>
<keyword evidence="2 9" id="KW-0813">Transport</keyword>
<dbReference type="InterPro" id="IPR000531">
    <property type="entry name" value="Beta-barrel_TonB"/>
</dbReference>
<feature type="region of interest" description="Disordered" evidence="12">
    <location>
        <begin position="289"/>
        <end position="315"/>
    </location>
</feature>
<evidence type="ECO:0000256" key="1">
    <source>
        <dbReference type="ARBA" id="ARBA00004571"/>
    </source>
</evidence>
<evidence type="ECO:0000313" key="19">
    <source>
        <dbReference type="Proteomes" id="UP000254107"/>
    </source>
</evidence>
<evidence type="ECO:0000256" key="12">
    <source>
        <dbReference type="SAM" id="MobiDB-lite"/>
    </source>
</evidence>
<dbReference type="Gene3D" id="2.40.170.20">
    <property type="entry name" value="TonB-dependent receptor, beta-barrel domain"/>
    <property type="match status" value="1"/>
</dbReference>
<dbReference type="AlphaFoldDB" id="A0A1V4H2B7"/>
<evidence type="ECO:0000259" key="15">
    <source>
        <dbReference type="Pfam" id="PF07715"/>
    </source>
</evidence>
<evidence type="ECO:0000256" key="2">
    <source>
        <dbReference type="ARBA" id="ARBA00022448"/>
    </source>
</evidence>
<keyword evidence="19" id="KW-1185">Reference proteome</keyword>
<dbReference type="PROSITE" id="PS01156">
    <property type="entry name" value="TONB_DEPENDENT_REC_2"/>
    <property type="match status" value="1"/>
</dbReference>
<keyword evidence="3 9" id="KW-1134">Transmembrane beta strand</keyword>
<dbReference type="PROSITE" id="PS52016">
    <property type="entry name" value="TONB_DEPENDENT_REC_3"/>
    <property type="match status" value="1"/>
</dbReference>
<dbReference type="NCBIfam" id="NF010048">
    <property type="entry name" value="PRK13524.1"/>
    <property type="match status" value="1"/>
</dbReference>
<dbReference type="InterPro" id="IPR058134">
    <property type="entry name" value="PirA/FepA/PfeA"/>
</dbReference>
<evidence type="ECO:0000256" key="4">
    <source>
        <dbReference type="ARBA" id="ARBA00022692"/>
    </source>
</evidence>
<evidence type="ECO:0000256" key="13">
    <source>
        <dbReference type="SAM" id="SignalP"/>
    </source>
</evidence>
<dbReference type="Pfam" id="PF00593">
    <property type="entry name" value="TonB_dep_Rec_b-barrel"/>
    <property type="match status" value="1"/>
</dbReference>
<sequence>MPAQLSPIFKHKPLSLCLVMIMSAVAFAEDGSTPINPAEPHVVLPDEVITAQRQVKQSLGVSNISQRDLEIAPVKSDISEMVRKMPGVNLTGNSATGQRGNNRQIDIRGMGPENTLILVDGKPVTSRHSVRYGWRGERDTRGDSQWIPTTAIEKIEVVRGPAAARYGSGAMGGVVNIITKKVSDELTGTAEIYANLPEDSKEGDSRRVSASLSGAIIPQKLGFRLYGNLNQTDMDEADINPLVPYTNANGSTYLARAAGREGVENKDIGLRLTYEVSPNHALNFDVTHGRQGNEYAGDTQYSNRDSSATTTGAQAQSNAHLNSLIGSQTNIMRRDGYSLTHDGVYDWGDSQFTIQYDQTKNTRLNEGLAGGPEGVISHTAPYFEDTKLKTFRVHGESSIPFHFGVAQKLTIGAEYVKDELNDTANMDEGTATGTDTNALYADAFVKGDRSSAESKISSLYVEDNLKLSETTDLVLALRYDHHNKSGSNISPALNLTHHLNDNWTLKAGVARAYKAPNLYQNSSGYLLGTRGQGCPIGLVPTGQWCVLQGNENLKPETSLNTELGVQYRDERINASLTYFHNNYKDKISSGTQVIDTVTLPYTRGNTTTNMTYNLLQWENIPKAKVEGLEGSVTWSHGNWRWNNNLTYMIESVDKRTGNPLSLIPTYTWNSTLGYDINDKWDVNATYTLYGRQKARQFAESNIENSSKDGLLHNQDVKSYGVFSVNTGYYFNDHVSGRIGINNVFDEQKLRDNTISQSYNEPGRSYFASLRYEF</sequence>
<feature type="signal peptide" evidence="13">
    <location>
        <begin position="1"/>
        <end position="28"/>
    </location>
</feature>
<dbReference type="GO" id="GO:0009279">
    <property type="term" value="C:cell outer membrane"/>
    <property type="evidence" value="ECO:0007669"/>
    <property type="project" value="UniProtKB-SubCell"/>
</dbReference>
<evidence type="ECO:0000256" key="7">
    <source>
        <dbReference type="ARBA" id="ARBA00023136"/>
    </source>
</evidence>
<dbReference type="SUPFAM" id="SSF56935">
    <property type="entry name" value="Porins"/>
    <property type="match status" value="1"/>
</dbReference>
<feature type="domain" description="TonB-dependent receptor-like beta-barrel" evidence="14">
    <location>
        <begin position="283"/>
        <end position="743"/>
    </location>
</feature>
<organism evidence="16 18">
    <name type="scientific">Moraxella lacunata</name>
    <dbReference type="NCBI Taxonomy" id="477"/>
    <lineage>
        <taxon>Bacteria</taxon>
        <taxon>Pseudomonadati</taxon>
        <taxon>Pseudomonadota</taxon>
        <taxon>Gammaproteobacteria</taxon>
        <taxon>Moraxellales</taxon>
        <taxon>Moraxellaceae</taxon>
        <taxon>Moraxella</taxon>
    </lineage>
</organism>
<dbReference type="GO" id="GO:0015344">
    <property type="term" value="F:siderophore uptake transmembrane transporter activity"/>
    <property type="evidence" value="ECO:0007669"/>
    <property type="project" value="TreeGrafter"/>
</dbReference>
<comment type="subcellular location">
    <subcellularLocation>
        <location evidence="1 9">Cell outer membrane</location>
        <topology evidence="1 9">Multi-pass membrane protein</topology>
    </subcellularLocation>
</comment>
<dbReference type="InterPro" id="IPR010917">
    <property type="entry name" value="TonB_rcpt_CS"/>
</dbReference>
<dbReference type="Pfam" id="PF07715">
    <property type="entry name" value="Plug"/>
    <property type="match status" value="1"/>
</dbReference>
<name>A0A1V4H2B7_MORLA</name>
<evidence type="ECO:0000256" key="8">
    <source>
        <dbReference type="ARBA" id="ARBA00023237"/>
    </source>
</evidence>
<keyword evidence="16" id="KW-0675">Receptor</keyword>
<feature type="compositionally biased region" description="Polar residues" evidence="12">
    <location>
        <begin position="299"/>
        <end position="315"/>
    </location>
</feature>
<dbReference type="Proteomes" id="UP000254107">
    <property type="component" value="Unassembled WGS sequence"/>
</dbReference>
<dbReference type="Proteomes" id="UP000191025">
    <property type="component" value="Unassembled WGS sequence"/>
</dbReference>
<dbReference type="CDD" id="cd01347">
    <property type="entry name" value="ligand_gated_channel"/>
    <property type="match status" value="1"/>
</dbReference>
<dbReference type="InterPro" id="IPR036942">
    <property type="entry name" value="Beta-barrel_TonB_sf"/>
</dbReference>
<dbReference type="Gene3D" id="2.170.130.10">
    <property type="entry name" value="TonB-dependent receptor, plug domain"/>
    <property type="match status" value="1"/>
</dbReference>
<dbReference type="GeneID" id="302271022"/>
<dbReference type="NCBIfam" id="NF010051">
    <property type="entry name" value="PRK13528.1"/>
    <property type="match status" value="1"/>
</dbReference>
<evidence type="ECO:0000256" key="5">
    <source>
        <dbReference type="ARBA" id="ARBA00022729"/>
    </source>
</evidence>
<dbReference type="PANTHER" id="PTHR30069">
    <property type="entry name" value="TONB-DEPENDENT OUTER MEMBRANE RECEPTOR"/>
    <property type="match status" value="1"/>
</dbReference>
<reference evidence="18" key="1">
    <citation type="submission" date="2017-03" db="EMBL/GenBank/DDBJ databases">
        <title>Draft genome sequence of Moraxella equi CCUG 4950T type strain.</title>
        <authorList>
            <person name="Salva-Serra F."/>
            <person name="Engstrom-Jakobsson H."/>
            <person name="Thorell K."/>
            <person name="Jaen-Luchoro D."/>
            <person name="Gonzales-Siles L."/>
            <person name="Karlsson R."/>
            <person name="Yazdan S."/>
            <person name="Boulund F."/>
            <person name="Johnning A."/>
            <person name="Engstrand L."/>
            <person name="Kristiansson E."/>
            <person name="Moore E."/>
        </authorList>
    </citation>
    <scope>NUCLEOTIDE SEQUENCE [LARGE SCALE GENOMIC DNA]</scope>
    <source>
        <strain evidence="18">CCUG 4441</strain>
    </source>
</reference>
<evidence type="ECO:0000313" key="17">
    <source>
        <dbReference type="EMBL" id="STZ01103.1"/>
    </source>
</evidence>
<proteinExistence type="inferred from homology"/>
<gene>
    <name evidence="17" type="primary">fepA</name>
    <name evidence="16" type="ORF">B5J94_02800</name>
    <name evidence="17" type="ORF">NCTC7911_02519</name>
</gene>
<reference evidence="17 19" key="3">
    <citation type="submission" date="2018-06" db="EMBL/GenBank/DDBJ databases">
        <authorList>
            <consortium name="Pathogen Informatics"/>
            <person name="Doyle S."/>
        </authorList>
    </citation>
    <scope>NUCLEOTIDE SEQUENCE [LARGE SCALE GENOMIC DNA]</scope>
    <source>
        <strain evidence="17 19">NCTC7911</strain>
    </source>
</reference>
<feature type="domain" description="TonB-dependent receptor plug" evidence="15">
    <location>
        <begin position="59"/>
        <end position="174"/>
    </location>
</feature>
<dbReference type="RefSeq" id="WP_062501558.1">
    <property type="nucleotide sequence ID" value="NZ_MXAN01000012.1"/>
</dbReference>
<dbReference type="EMBL" id="MXAN01000012">
    <property type="protein sequence ID" value="OPH38731.1"/>
    <property type="molecule type" value="Genomic_DNA"/>
</dbReference>
<keyword evidence="8 9" id="KW-0998">Cell outer membrane</keyword>
<keyword evidence="6 11" id="KW-0798">TonB box</keyword>
<evidence type="ECO:0000313" key="16">
    <source>
        <dbReference type="EMBL" id="OPH38731.1"/>
    </source>
</evidence>
<dbReference type="InterPro" id="IPR039426">
    <property type="entry name" value="TonB-dep_rcpt-like"/>
</dbReference>
<feature type="short sequence motif" description="TonB C-terminal box" evidence="10">
    <location>
        <begin position="756"/>
        <end position="773"/>
    </location>
</feature>
<protein>
    <submittedName>
        <fullName evidence="17">Enterobactin outer-membrane receptor</fullName>
    </submittedName>
    <submittedName>
        <fullName evidence="16">TonB-dependent siderophore receptor</fullName>
    </submittedName>
</protein>
<evidence type="ECO:0000313" key="18">
    <source>
        <dbReference type="Proteomes" id="UP000191025"/>
    </source>
</evidence>
<evidence type="ECO:0000256" key="6">
    <source>
        <dbReference type="ARBA" id="ARBA00023077"/>
    </source>
</evidence>
<dbReference type="PANTHER" id="PTHR30069:SF8">
    <property type="entry name" value="TONB-DEPENDENT SIDEROPHORE RECEPTOR PROTEIN"/>
    <property type="match status" value="1"/>
</dbReference>
<keyword evidence="4 9" id="KW-0812">Transmembrane</keyword>
<reference evidence="16" key="2">
    <citation type="submission" date="2017-03" db="EMBL/GenBank/DDBJ databases">
        <authorList>
            <person name="Afonso C.L."/>
            <person name="Miller P.J."/>
            <person name="Scott M.A."/>
            <person name="Spackman E."/>
            <person name="Goraichik I."/>
            <person name="Dimitrov K.M."/>
            <person name="Suarez D.L."/>
            <person name="Swayne D.E."/>
        </authorList>
    </citation>
    <scope>NUCLEOTIDE SEQUENCE</scope>
    <source>
        <strain evidence="16">CCUG 4441</strain>
    </source>
</reference>
<evidence type="ECO:0000259" key="14">
    <source>
        <dbReference type="Pfam" id="PF00593"/>
    </source>
</evidence>
<keyword evidence="5 13" id="KW-0732">Signal</keyword>
<evidence type="ECO:0000256" key="9">
    <source>
        <dbReference type="PROSITE-ProRule" id="PRU01360"/>
    </source>
</evidence>
<dbReference type="EMBL" id="UGQC01000001">
    <property type="protein sequence ID" value="STZ01103.1"/>
    <property type="molecule type" value="Genomic_DNA"/>
</dbReference>
<evidence type="ECO:0000256" key="10">
    <source>
        <dbReference type="PROSITE-ProRule" id="PRU10144"/>
    </source>
</evidence>
<accession>A0A1V4H2B7</accession>